<protein>
    <submittedName>
        <fullName evidence="1">Uncharacterized protein</fullName>
    </submittedName>
</protein>
<name>A0A0E9QLK8_ANGAN</name>
<accession>A0A0E9QLK8</accession>
<evidence type="ECO:0000313" key="1">
    <source>
        <dbReference type="EMBL" id="JAH16943.1"/>
    </source>
</evidence>
<sequence>MLQEGLQVVANNIVLFSANSFQPQLFCCAVNRSSSYLPFSLCMKCT</sequence>
<organism evidence="1">
    <name type="scientific">Anguilla anguilla</name>
    <name type="common">European freshwater eel</name>
    <name type="synonym">Muraena anguilla</name>
    <dbReference type="NCBI Taxonomy" id="7936"/>
    <lineage>
        <taxon>Eukaryota</taxon>
        <taxon>Metazoa</taxon>
        <taxon>Chordata</taxon>
        <taxon>Craniata</taxon>
        <taxon>Vertebrata</taxon>
        <taxon>Euteleostomi</taxon>
        <taxon>Actinopterygii</taxon>
        <taxon>Neopterygii</taxon>
        <taxon>Teleostei</taxon>
        <taxon>Anguilliformes</taxon>
        <taxon>Anguillidae</taxon>
        <taxon>Anguilla</taxon>
    </lineage>
</organism>
<proteinExistence type="predicted"/>
<reference evidence="1" key="1">
    <citation type="submission" date="2014-11" db="EMBL/GenBank/DDBJ databases">
        <authorList>
            <person name="Amaro Gonzalez C."/>
        </authorList>
    </citation>
    <scope>NUCLEOTIDE SEQUENCE</scope>
</reference>
<reference evidence="1" key="2">
    <citation type="journal article" date="2015" name="Fish Shellfish Immunol.">
        <title>Early steps in the European eel (Anguilla anguilla)-Vibrio vulnificus interaction in the gills: Role of the RtxA13 toxin.</title>
        <authorList>
            <person name="Callol A."/>
            <person name="Pajuelo D."/>
            <person name="Ebbesson L."/>
            <person name="Teles M."/>
            <person name="MacKenzie S."/>
            <person name="Amaro C."/>
        </authorList>
    </citation>
    <scope>NUCLEOTIDE SEQUENCE</scope>
</reference>
<dbReference type="AlphaFoldDB" id="A0A0E9QLK8"/>
<dbReference type="EMBL" id="GBXM01091634">
    <property type="protein sequence ID" value="JAH16943.1"/>
    <property type="molecule type" value="Transcribed_RNA"/>
</dbReference>